<dbReference type="NCBIfam" id="NF004582">
    <property type="entry name" value="PRK05928.1-1"/>
    <property type="match status" value="1"/>
</dbReference>
<dbReference type="InterPro" id="IPR039793">
    <property type="entry name" value="UROS/Hem4"/>
</dbReference>
<evidence type="ECO:0000259" key="10">
    <source>
        <dbReference type="Pfam" id="PF02602"/>
    </source>
</evidence>
<dbReference type="Pfam" id="PF02602">
    <property type="entry name" value="HEM4"/>
    <property type="match status" value="1"/>
</dbReference>
<dbReference type="EMBL" id="FOGC01000008">
    <property type="protein sequence ID" value="SEQ91030.1"/>
    <property type="molecule type" value="Genomic_DNA"/>
</dbReference>
<evidence type="ECO:0000256" key="8">
    <source>
        <dbReference type="ARBA" id="ARBA00048617"/>
    </source>
</evidence>
<dbReference type="RefSeq" id="WP_092676685.1">
    <property type="nucleotide sequence ID" value="NZ_FOGC01000008.1"/>
</dbReference>
<evidence type="ECO:0000256" key="3">
    <source>
        <dbReference type="ARBA" id="ARBA00013109"/>
    </source>
</evidence>
<dbReference type="Gene3D" id="3.40.50.10090">
    <property type="match status" value="2"/>
</dbReference>
<sequence length="245" mass="27664">MSILVTRPFPEGQQLVERLRLTGRQAWHLPLIDFLPGRQLSKFCSHLATLNRGDRIIAVSARALTYVGPYLQAANKTWPADVHYFAIGKNSALALHHYCQQLVEFPEDSLSEQLVDLPLLENVAGKNCVILRGNNGRELLGETLQSRGADVNYFECYQRVAINYHGAEQAFRWRQKGISTIIVTSGEMLNLLYELIPALDRNEWLLHCRLVVVSKRLATLATDFGWRDIIVADGADNDALLRALR</sequence>
<reference evidence="12" key="1">
    <citation type="submission" date="2016-10" db="EMBL/GenBank/DDBJ databases">
        <authorList>
            <person name="Varghese N."/>
            <person name="Submissions S."/>
        </authorList>
    </citation>
    <scope>NUCLEOTIDE SEQUENCE [LARGE SCALE GENOMIC DNA]</scope>
    <source>
        <strain evidence="12">8N4</strain>
    </source>
</reference>
<comment type="function">
    <text evidence="6 9">Catalyzes cyclization of the linear tetrapyrrole, hydroxymethylbilane, to the macrocyclic uroporphyrinogen III.</text>
</comment>
<comment type="similarity">
    <text evidence="2 9">Belongs to the uroporphyrinogen-III synthase family.</text>
</comment>
<accession>A0A1H9JW36</accession>
<protein>
    <recommendedName>
        <fullName evidence="7 9">Uroporphyrinogen-III synthase</fullName>
        <ecNumber evidence="3 9">4.2.1.75</ecNumber>
    </recommendedName>
</protein>
<gene>
    <name evidence="11" type="ORF">SAMN05216522_10898</name>
</gene>
<dbReference type="PANTHER" id="PTHR38042">
    <property type="entry name" value="UROPORPHYRINOGEN-III SYNTHASE, CHLOROPLASTIC"/>
    <property type="match status" value="1"/>
</dbReference>
<proteinExistence type="inferred from homology"/>
<dbReference type="PANTHER" id="PTHR38042:SF1">
    <property type="entry name" value="UROPORPHYRINOGEN-III SYNTHASE, CHLOROPLASTIC"/>
    <property type="match status" value="1"/>
</dbReference>
<organism evidence="11 12">
    <name type="scientific">Rosenbergiella nectarea</name>
    <dbReference type="NCBI Taxonomy" id="988801"/>
    <lineage>
        <taxon>Bacteria</taxon>
        <taxon>Pseudomonadati</taxon>
        <taxon>Pseudomonadota</taxon>
        <taxon>Gammaproteobacteria</taxon>
        <taxon>Enterobacterales</taxon>
        <taxon>Erwiniaceae</taxon>
        <taxon>Rosenbergiella</taxon>
    </lineage>
</organism>
<dbReference type="AlphaFoldDB" id="A0A1H9JW36"/>
<evidence type="ECO:0000256" key="7">
    <source>
        <dbReference type="ARBA" id="ARBA00040167"/>
    </source>
</evidence>
<dbReference type="UniPathway" id="UPA00251">
    <property type="reaction ID" value="UER00320"/>
</dbReference>
<dbReference type="InterPro" id="IPR036108">
    <property type="entry name" value="4pyrrol_syn_uPrphyn_synt_sf"/>
</dbReference>
<comment type="catalytic activity">
    <reaction evidence="8 9">
        <text>hydroxymethylbilane = uroporphyrinogen III + H2O</text>
        <dbReference type="Rhea" id="RHEA:18965"/>
        <dbReference type="ChEBI" id="CHEBI:15377"/>
        <dbReference type="ChEBI" id="CHEBI:57308"/>
        <dbReference type="ChEBI" id="CHEBI:57845"/>
        <dbReference type="EC" id="4.2.1.75"/>
    </reaction>
</comment>
<dbReference type="GO" id="GO:0006780">
    <property type="term" value="P:uroporphyrinogen III biosynthetic process"/>
    <property type="evidence" value="ECO:0007669"/>
    <property type="project" value="UniProtKB-UniRule"/>
</dbReference>
<evidence type="ECO:0000256" key="9">
    <source>
        <dbReference type="RuleBase" id="RU366031"/>
    </source>
</evidence>
<dbReference type="Proteomes" id="UP000242515">
    <property type="component" value="Unassembled WGS sequence"/>
</dbReference>
<evidence type="ECO:0000256" key="1">
    <source>
        <dbReference type="ARBA" id="ARBA00004772"/>
    </source>
</evidence>
<evidence type="ECO:0000256" key="2">
    <source>
        <dbReference type="ARBA" id="ARBA00008133"/>
    </source>
</evidence>
<dbReference type="SUPFAM" id="SSF69618">
    <property type="entry name" value="HemD-like"/>
    <property type="match status" value="1"/>
</dbReference>
<dbReference type="STRING" id="988801.SAMN05216522_10898"/>
<keyword evidence="4 9" id="KW-0456">Lyase</keyword>
<evidence type="ECO:0000256" key="5">
    <source>
        <dbReference type="ARBA" id="ARBA00023244"/>
    </source>
</evidence>
<dbReference type="EC" id="4.2.1.75" evidence="3 9"/>
<keyword evidence="12" id="KW-1185">Reference proteome</keyword>
<evidence type="ECO:0000313" key="12">
    <source>
        <dbReference type="Proteomes" id="UP000242515"/>
    </source>
</evidence>
<dbReference type="InterPro" id="IPR003754">
    <property type="entry name" value="4pyrrol_synth_uPrphyn_synth"/>
</dbReference>
<dbReference type="GO" id="GO:0004852">
    <property type="term" value="F:uroporphyrinogen-III synthase activity"/>
    <property type="evidence" value="ECO:0007669"/>
    <property type="project" value="UniProtKB-UniRule"/>
</dbReference>
<dbReference type="OrthoDB" id="9787650at2"/>
<dbReference type="CDD" id="cd06578">
    <property type="entry name" value="HemD"/>
    <property type="match status" value="1"/>
</dbReference>
<dbReference type="GO" id="GO:0006782">
    <property type="term" value="P:protoporphyrinogen IX biosynthetic process"/>
    <property type="evidence" value="ECO:0007669"/>
    <property type="project" value="UniProtKB-UniRule"/>
</dbReference>
<comment type="pathway">
    <text evidence="1 9">Porphyrin-containing compound metabolism; protoporphyrin-IX biosynthesis; coproporphyrinogen-III from 5-aminolevulinate: step 3/4.</text>
</comment>
<keyword evidence="5 9" id="KW-0627">Porphyrin biosynthesis</keyword>
<name>A0A1H9JW36_9GAMM</name>
<evidence type="ECO:0000256" key="6">
    <source>
        <dbReference type="ARBA" id="ARBA00037589"/>
    </source>
</evidence>
<evidence type="ECO:0000256" key="4">
    <source>
        <dbReference type="ARBA" id="ARBA00023239"/>
    </source>
</evidence>
<evidence type="ECO:0000313" key="11">
    <source>
        <dbReference type="EMBL" id="SEQ91030.1"/>
    </source>
</evidence>
<feature type="domain" description="Tetrapyrrole biosynthesis uroporphyrinogen III synthase" evidence="10">
    <location>
        <begin position="14"/>
        <end position="241"/>
    </location>
</feature>